<gene>
    <name evidence="3" type="ORF">VJJ08_02585</name>
</gene>
<evidence type="ECO:0000313" key="4">
    <source>
        <dbReference type="Proteomes" id="UP001311730"/>
    </source>
</evidence>
<evidence type="ECO:0000313" key="3">
    <source>
        <dbReference type="EMBL" id="MEB3074185.1"/>
    </source>
</evidence>
<dbReference type="InterPro" id="IPR008278">
    <property type="entry name" value="4-PPantetheinyl_Trfase_dom"/>
</dbReference>
<evidence type="ECO:0000259" key="2">
    <source>
        <dbReference type="Pfam" id="PF01648"/>
    </source>
</evidence>
<sequence length="213" mass="24821">MPFFQQLHIADTHVYTWQLTETVVQLSAGLTLSQREQERLTTLHSEKKQREFLAIRHLLQQAQLPTTALYYTPEGKPQLEEQYISITHSHDFVMIALSRCPIGIDIECCTPRILRLSPRFTPWQAPPDMDEPAQIQAYTQLWTIKEALYKITDLPSVRFYEDLQVLHFEPLTPRQQALITHPEGDKVYEVQSFFWEGYVWTVVVPLTPEGGRV</sequence>
<keyword evidence="4" id="KW-1185">Reference proteome</keyword>
<dbReference type="EMBL" id="JAYKBW010000002">
    <property type="protein sequence ID" value="MEB3074185.1"/>
    <property type="molecule type" value="Genomic_DNA"/>
</dbReference>
<organism evidence="3 4">
    <name type="scientific">Capnocytophaga gingivalis</name>
    <dbReference type="NCBI Taxonomy" id="1017"/>
    <lineage>
        <taxon>Bacteria</taxon>
        <taxon>Pseudomonadati</taxon>
        <taxon>Bacteroidota</taxon>
        <taxon>Flavobacteriia</taxon>
        <taxon>Flavobacteriales</taxon>
        <taxon>Flavobacteriaceae</taxon>
        <taxon>Capnocytophaga</taxon>
    </lineage>
</organism>
<name>A0ABU5Z5D5_9FLAO</name>
<reference evidence="3 4" key="1">
    <citation type="submission" date="2023-12" db="EMBL/GenBank/DDBJ databases">
        <title>Genomic sequences of Capnocytophaga and Parvimonas strains.</title>
        <authorList>
            <person name="Watt R.M."/>
            <person name="Wang M."/>
            <person name="Yang T."/>
            <person name="Tong W.M."/>
        </authorList>
    </citation>
    <scope>NUCLEOTIDE SEQUENCE [LARGE SCALE GENOMIC DNA]</scope>
    <source>
        <strain evidence="3 4">CCUG 13096</strain>
    </source>
</reference>
<protein>
    <submittedName>
        <fullName evidence="3">4'-phosphopantetheinyl transferase superfamily protein</fullName>
    </submittedName>
</protein>
<dbReference type="RefSeq" id="WP_323982621.1">
    <property type="nucleotide sequence ID" value="NZ_JAYKBW010000002.1"/>
</dbReference>
<feature type="domain" description="4'-phosphopantetheinyl transferase" evidence="2">
    <location>
        <begin position="101"/>
        <end position="202"/>
    </location>
</feature>
<keyword evidence="1 3" id="KW-0808">Transferase</keyword>
<dbReference type="SUPFAM" id="SSF56214">
    <property type="entry name" value="4'-phosphopantetheinyl transferase"/>
    <property type="match status" value="2"/>
</dbReference>
<accession>A0ABU5Z5D5</accession>
<dbReference type="Gene3D" id="3.90.470.20">
    <property type="entry name" value="4'-phosphopantetheinyl transferase domain"/>
    <property type="match status" value="1"/>
</dbReference>
<dbReference type="Proteomes" id="UP001311730">
    <property type="component" value="Unassembled WGS sequence"/>
</dbReference>
<dbReference type="Pfam" id="PF01648">
    <property type="entry name" value="ACPS"/>
    <property type="match status" value="1"/>
</dbReference>
<proteinExistence type="predicted"/>
<evidence type="ECO:0000256" key="1">
    <source>
        <dbReference type="ARBA" id="ARBA00022679"/>
    </source>
</evidence>
<comment type="caution">
    <text evidence="3">The sequence shown here is derived from an EMBL/GenBank/DDBJ whole genome shotgun (WGS) entry which is preliminary data.</text>
</comment>
<dbReference type="GO" id="GO:0016740">
    <property type="term" value="F:transferase activity"/>
    <property type="evidence" value="ECO:0007669"/>
    <property type="project" value="UniProtKB-KW"/>
</dbReference>
<dbReference type="InterPro" id="IPR037143">
    <property type="entry name" value="4-PPantetheinyl_Trfase_dom_sf"/>
</dbReference>